<protein>
    <submittedName>
        <fullName evidence="4">Uncharacterized protein</fullName>
    </submittedName>
</protein>
<dbReference type="GO" id="GO:0020037">
    <property type="term" value="F:heme binding"/>
    <property type="evidence" value="ECO:0007669"/>
    <property type="project" value="InterPro"/>
</dbReference>
<comment type="caution">
    <text evidence="4">The sequence shown here is derived from an EMBL/GenBank/DDBJ whole genome shotgun (WGS) entry which is preliminary data.</text>
</comment>
<dbReference type="Proteomes" id="UP001218218">
    <property type="component" value="Unassembled WGS sequence"/>
</dbReference>
<dbReference type="Gene3D" id="1.20.58.480">
    <property type="match status" value="1"/>
</dbReference>
<dbReference type="SUPFAM" id="SSF140959">
    <property type="entry name" value="Indolic compounds 2,3-dioxygenase-like"/>
    <property type="match status" value="1"/>
</dbReference>
<evidence type="ECO:0000256" key="3">
    <source>
        <dbReference type="ARBA" id="ARBA00023004"/>
    </source>
</evidence>
<dbReference type="GO" id="GO:0046872">
    <property type="term" value="F:metal ion binding"/>
    <property type="evidence" value="ECO:0007669"/>
    <property type="project" value="UniProtKB-KW"/>
</dbReference>
<name>A0AAD7AK05_9AGAR</name>
<accession>A0AAD7AK05</accession>
<keyword evidence="3" id="KW-0408">Iron</keyword>
<keyword evidence="2" id="KW-0479">Metal-binding</keyword>
<organism evidence="4 5">
    <name type="scientific">Mycena albidolilacea</name>
    <dbReference type="NCBI Taxonomy" id="1033008"/>
    <lineage>
        <taxon>Eukaryota</taxon>
        <taxon>Fungi</taxon>
        <taxon>Dikarya</taxon>
        <taxon>Basidiomycota</taxon>
        <taxon>Agaricomycotina</taxon>
        <taxon>Agaricomycetes</taxon>
        <taxon>Agaricomycetidae</taxon>
        <taxon>Agaricales</taxon>
        <taxon>Marasmiineae</taxon>
        <taxon>Mycenaceae</taxon>
        <taxon>Mycena</taxon>
    </lineage>
</organism>
<evidence type="ECO:0000256" key="1">
    <source>
        <dbReference type="ARBA" id="ARBA00007119"/>
    </source>
</evidence>
<reference evidence="4" key="1">
    <citation type="submission" date="2023-03" db="EMBL/GenBank/DDBJ databases">
        <title>Massive genome expansion in bonnet fungi (Mycena s.s.) driven by repeated elements and novel gene families across ecological guilds.</title>
        <authorList>
            <consortium name="Lawrence Berkeley National Laboratory"/>
            <person name="Harder C.B."/>
            <person name="Miyauchi S."/>
            <person name="Viragh M."/>
            <person name="Kuo A."/>
            <person name="Thoen E."/>
            <person name="Andreopoulos B."/>
            <person name="Lu D."/>
            <person name="Skrede I."/>
            <person name="Drula E."/>
            <person name="Henrissat B."/>
            <person name="Morin E."/>
            <person name="Kohler A."/>
            <person name="Barry K."/>
            <person name="LaButti K."/>
            <person name="Morin E."/>
            <person name="Salamov A."/>
            <person name="Lipzen A."/>
            <person name="Mereny Z."/>
            <person name="Hegedus B."/>
            <person name="Baldrian P."/>
            <person name="Stursova M."/>
            <person name="Weitz H."/>
            <person name="Taylor A."/>
            <person name="Grigoriev I.V."/>
            <person name="Nagy L.G."/>
            <person name="Martin F."/>
            <person name="Kauserud H."/>
        </authorList>
    </citation>
    <scope>NUCLEOTIDE SEQUENCE</scope>
    <source>
        <strain evidence="4">CBHHK002</strain>
    </source>
</reference>
<dbReference type="EMBL" id="JARIHO010000005">
    <property type="protein sequence ID" value="KAJ7361126.1"/>
    <property type="molecule type" value="Genomic_DNA"/>
</dbReference>
<dbReference type="InterPro" id="IPR000898">
    <property type="entry name" value="Indolamine_dOase"/>
</dbReference>
<dbReference type="InterPro" id="IPR037217">
    <property type="entry name" value="Trp/Indoleamine_2_3_dOase-like"/>
</dbReference>
<evidence type="ECO:0000313" key="5">
    <source>
        <dbReference type="Proteomes" id="UP001218218"/>
    </source>
</evidence>
<keyword evidence="5" id="KW-1185">Reference proteome</keyword>
<dbReference type="GO" id="GO:0016702">
    <property type="term" value="F:oxidoreductase activity, acting on single donors with incorporation of molecular oxygen, incorporation of two atoms of oxygen"/>
    <property type="evidence" value="ECO:0007669"/>
    <property type="project" value="UniProtKB-ARBA"/>
</dbReference>
<comment type="similarity">
    <text evidence="1">Belongs to the indoleamine 2,3-dioxygenase family.</text>
</comment>
<sequence length="134" mass="15700">MIPLCDNFLQISMPATPLTAILKDFRQYRPGNHKAFLEYVHTRSHNLGLKEWRHWCFTRGYILKKTAHLTATGGSPIVTWLPNQLLAVMEDMVRIWEGADKDLEGCEDLMERTIVQRETLRKEVEKYSKERRVA</sequence>
<dbReference type="PANTHER" id="PTHR28657:SF3">
    <property type="entry name" value="INDOLEAMINE 2,3-DIOXYGENASE"/>
    <property type="match status" value="1"/>
</dbReference>
<dbReference type="GO" id="GO:0019441">
    <property type="term" value="P:L-tryptophan catabolic process to kynurenine"/>
    <property type="evidence" value="ECO:0007669"/>
    <property type="project" value="InterPro"/>
</dbReference>
<dbReference type="AlphaFoldDB" id="A0AAD7AK05"/>
<dbReference type="PANTHER" id="PTHR28657">
    <property type="entry name" value="INDOLEAMINE 2,3-DIOXYGENASE"/>
    <property type="match status" value="1"/>
</dbReference>
<evidence type="ECO:0000313" key="4">
    <source>
        <dbReference type="EMBL" id="KAJ7361126.1"/>
    </source>
</evidence>
<gene>
    <name evidence="4" type="ORF">DFH08DRAFT_951737</name>
</gene>
<evidence type="ECO:0000256" key="2">
    <source>
        <dbReference type="ARBA" id="ARBA00022723"/>
    </source>
</evidence>
<proteinExistence type="inferred from homology"/>